<dbReference type="FunFam" id="3.40.50.1820:FF:000205">
    <property type="entry name" value="Non-haem bromoperoxidase BPO-A2"/>
    <property type="match status" value="1"/>
</dbReference>
<dbReference type="EMBL" id="OCST01000002">
    <property type="protein sequence ID" value="SOE58865.1"/>
    <property type="molecule type" value="Genomic_DNA"/>
</dbReference>
<dbReference type="PRINTS" id="PR00111">
    <property type="entry name" value="ABHYDROLASE"/>
</dbReference>
<evidence type="ECO:0000313" key="5">
    <source>
        <dbReference type="EMBL" id="SOE58865.1"/>
    </source>
</evidence>
<dbReference type="InterPro" id="IPR029058">
    <property type="entry name" value="AB_hydrolase_fold"/>
</dbReference>
<keyword evidence="6" id="KW-1185">Reference proteome</keyword>
<dbReference type="InterPro" id="IPR000639">
    <property type="entry name" value="Epox_hydrolase-like"/>
</dbReference>
<proteinExistence type="inferred from homology"/>
<organism evidence="5 6">
    <name type="scientific">Salinibacterium xinjiangense</name>
    <dbReference type="NCBI Taxonomy" id="386302"/>
    <lineage>
        <taxon>Bacteria</taxon>
        <taxon>Bacillati</taxon>
        <taxon>Actinomycetota</taxon>
        <taxon>Actinomycetes</taxon>
        <taxon>Micrococcales</taxon>
        <taxon>Microbacteriaceae</taxon>
        <taxon>Salinibacterium</taxon>
    </lineage>
</organism>
<dbReference type="InterPro" id="IPR050471">
    <property type="entry name" value="AB_hydrolase"/>
</dbReference>
<comment type="similarity">
    <text evidence="2">Belongs to the AB hydrolase superfamily. Bacterial non-heme haloperoxidase / perhydrolase family.</text>
</comment>
<dbReference type="RefSeq" id="WP_097060001.1">
    <property type="nucleotide sequence ID" value="NZ_BMLC01000001.1"/>
</dbReference>
<dbReference type="AlphaFoldDB" id="A0A2C8Z557"/>
<dbReference type="GO" id="GO:0004601">
    <property type="term" value="F:peroxidase activity"/>
    <property type="evidence" value="ECO:0007669"/>
    <property type="project" value="UniProtKB-KW"/>
</dbReference>
<feature type="region of interest" description="Disordered" evidence="3">
    <location>
        <begin position="269"/>
        <end position="305"/>
    </location>
</feature>
<dbReference type="OrthoDB" id="9785847at2"/>
<gene>
    <name evidence="5" type="ORF">SAMN06296378_0841</name>
</gene>
<evidence type="ECO:0000313" key="6">
    <source>
        <dbReference type="Proteomes" id="UP000219440"/>
    </source>
</evidence>
<accession>A0A2C8Z557</accession>
<dbReference type="PANTHER" id="PTHR43433">
    <property type="entry name" value="HYDROLASE, ALPHA/BETA FOLD FAMILY PROTEIN"/>
    <property type="match status" value="1"/>
</dbReference>
<feature type="compositionally biased region" description="Polar residues" evidence="3">
    <location>
        <begin position="279"/>
        <end position="288"/>
    </location>
</feature>
<evidence type="ECO:0000259" key="4">
    <source>
        <dbReference type="Pfam" id="PF00561"/>
    </source>
</evidence>
<evidence type="ECO:0000256" key="2">
    <source>
        <dbReference type="ARBA" id="ARBA00038128"/>
    </source>
</evidence>
<evidence type="ECO:0000256" key="3">
    <source>
        <dbReference type="SAM" id="MobiDB-lite"/>
    </source>
</evidence>
<dbReference type="InterPro" id="IPR000073">
    <property type="entry name" value="AB_hydrolase_1"/>
</dbReference>
<sequence length="305" mass="33643">MPFITVPGQNDPDVELHYDDVGDGKPVVLVHGWPLSSRSWEGQVPALVDAGYRVSTYDRRGFGQSSQPWNGYDYDKLAADLKVVFDTLDLRDVSLIGFSMGGGEVARYVGTYGTDRIAKLVFASAVPPYLWKSEDNPDGGIDAALAQWFHDGLTGDRPAFLHEFVRMFFTAGPPSPVNMPRVSLEQIAYNLDIAEMASPKGTLDCATAIATTDFRADLTKITVPTLVIHGGSDTVVPFEVSGRRTHEAISGSELVLIEDAPHGLTVSHRDEWNRHVLPSSRSSRTQQGPHRRRESSPCHRRNDKR</sequence>
<name>A0A2C8Z557_9MICO</name>
<dbReference type="Pfam" id="PF00561">
    <property type="entry name" value="Abhydrolase_1"/>
    <property type="match status" value="1"/>
</dbReference>
<keyword evidence="1" id="KW-0560">Oxidoreductase</keyword>
<dbReference type="PANTHER" id="PTHR43433:SF4">
    <property type="entry name" value="NON-HEME CHLOROPEROXIDASE-RELATED"/>
    <property type="match status" value="1"/>
</dbReference>
<dbReference type="Gene3D" id="3.40.50.1820">
    <property type="entry name" value="alpha/beta hydrolase"/>
    <property type="match status" value="1"/>
</dbReference>
<feature type="domain" description="AB hydrolase-1" evidence="4">
    <location>
        <begin position="25"/>
        <end position="263"/>
    </location>
</feature>
<keyword evidence="1" id="KW-0575">Peroxidase</keyword>
<dbReference type="Proteomes" id="UP000219440">
    <property type="component" value="Unassembled WGS sequence"/>
</dbReference>
<protein>
    <submittedName>
        <fullName evidence="5">Pimeloyl-ACP methyl ester carboxylesterase</fullName>
    </submittedName>
</protein>
<dbReference type="PRINTS" id="PR00412">
    <property type="entry name" value="EPOXHYDRLASE"/>
</dbReference>
<reference evidence="5 6" key="1">
    <citation type="submission" date="2017-09" db="EMBL/GenBank/DDBJ databases">
        <authorList>
            <person name="Ehlers B."/>
            <person name="Leendertz F.H."/>
        </authorList>
    </citation>
    <scope>NUCLEOTIDE SEQUENCE [LARGE SCALE GENOMIC DNA]</scope>
    <source>
        <strain evidence="5 6">CGMCC 1.05381</strain>
    </source>
</reference>
<feature type="compositionally biased region" description="Basic residues" evidence="3">
    <location>
        <begin position="289"/>
        <end position="305"/>
    </location>
</feature>
<dbReference type="SUPFAM" id="SSF53474">
    <property type="entry name" value="alpha/beta-Hydrolases"/>
    <property type="match status" value="1"/>
</dbReference>
<evidence type="ECO:0000256" key="1">
    <source>
        <dbReference type="ARBA" id="ARBA00022559"/>
    </source>
</evidence>